<keyword evidence="1" id="KW-0614">Plasmid</keyword>
<sequence length="272" mass="29668">MNLLPLTQGTALVPGDVLIPGAVLILGVVVVAIAYDLMTEHARWSPFNGRDDYFGVDLTDVDAASHRADSVVRKAFERLPGPSFLVAVSHDENQVLAVTVRFRGPVPQMWSGFWRKATEIRVQKLLAAQTLHGGEWTTHWGTDKDEVQFTRVQTAVHLEPVAPVADDTGTVSSRAAVDLEQMHADAARARWARVACAPTSDERRQANEACAHHLDTLLALEDQRATADTGSPAHRTVLASEPFTVTLCEQNLHAQTLPIAHEVGDRREPVGS</sequence>
<dbReference type="KEGG" id="cms:pCSL0058"/>
<reference evidence="1 2" key="1">
    <citation type="journal article" date="2008" name="J. Bacteriol.">
        <title>Genome of the actinomycete plant pathogen Clavibacter michiganensis subsp. sepedonicus suggests recent niche adaptation.</title>
        <authorList>
            <person name="Bentley S.D."/>
            <person name="Corton C."/>
            <person name="Brown S.E."/>
            <person name="Barron A."/>
            <person name="Clark L."/>
            <person name="Doggett J."/>
            <person name="Harris B."/>
            <person name="Ormond D."/>
            <person name="Quail M.A."/>
            <person name="May G."/>
            <person name="Francis D."/>
            <person name="Knudson D."/>
            <person name="Parkhill J."/>
            <person name="Ishimaru C.A."/>
        </authorList>
    </citation>
    <scope>NUCLEOTIDE SEQUENCE [LARGE SCALE GENOMIC DNA]</scope>
    <source>
        <strain evidence="2">ATCC 33113 / DSM 20744 / JCM 9667 / LMG 2889 / ICMP 2535 / C-1</strain>
    </source>
</reference>
<dbReference type="Proteomes" id="UP000001318">
    <property type="component" value="Plasmid pCSL1"/>
</dbReference>
<geneLocation type="plasmid" evidence="1 2">
    <name>pCSL1</name>
</geneLocation>
<dbReference type="AlphaFoldDB" id="B0RJB1"/>
<protein>
    <submittedName>
        <fullName evidence="1">Secreted protein</fullName>
    </submittedName>
</protein>
<organism evidence="1 2">
    <name type="scientific">Clavibacter sepedonicus</name>
    <name type="common">Clavibacter michiganensis subsp. sepedonicus</name>
    <dbReference type="NCBI Taxonomy" id="31964"/>
    <lineage>
        <taxon>Bacteria</taxon>
        <taxon>Bacillati</taxon>
        <taxon>Actinomycetota</taxon>
        <taxon>Actinomycetes</taxon>
        <taxon>Micrococcales</taxon>
        <taxon>Microbacteriaceae</taxon>
        <taxon>Clavibacter</taxon>
    </lineage>
</organism>
<gene>
    <name evidence="1" type="ordered locus">pCSL0058</name>
</gene>
<accession>B0RJB1</accession>
<evidence type="ECO:0000313" key="1">
    <source>
        <dbReference type="EMBL" id="CAQ03301.1"/>
    </source>
</evidence>
<dbReference type="EMBL" id="AM849036">
    <property type="protein sequence ID" value="CAQ03301.1"/>
    <property type="molecule type" value="Genomic_DNA"/>
</dbReference>
<keyword evidence="2" id="KW-1185">Reference proteome</keyword>
<name>B0RJB1_CLASE</name>
<evidence type="ECO:0000313" key="2">
    <source>
        <dbReference type="Proteomes" id="UP000001318"/>
    </source>
</evidence>
<proteinExistence type="predicted"/>
<dbReference type="HOGENOM" id="CLU_1021956_0_0_11"/>